<dbReference type="GO" id="GO:0003677">
    <property type="term" value="F:DNA binding"/>
    <property type="evidence" value="ECO:0007669"/>
    <property type="project" value="UniProtKB-KW"/>
</dbReference>
<dbReference type="InterPro" id="IPR010982">
    <property type="entry name" value="Lambda_DNA-bd_dom_sf"/>
</dbReference>
<dbReference type="EMBL" id="JANGBO010000006">
    <property type="protein sequence ID" value="MCQ5061748.1"/>
    <property type="molecule type" value="Genomic_DNA"/>
</dbReference>
<reference evidence="3" key="2">
    <citation type="journal article" date="2020" name="Microbiol. Resour. Announc.">
        <title>Complete Genome Sequence of Faecalibacillus intestinalis JCM 34082, Isolated from Feces from a Healthy Japanese Female.</title>
        <authorList>
            <person name="Sakamoto M."/>
            <person name="Ikeyama N."/>
            <person name="Toyoda A."/>
            <person name="Murakami T."/>
            <person name="Mori H."/>
            <person name="Ohkuma M."/>
        </authorList>
    </citation>
    <scope>NUCLEOTIDE SEQUENCE</scope>
    <source>
        <strain evidence="3">14EGH31</strain>
    </source>
</reference>
<dbReference type="PANTHER" id="PTHR46558">
    <property type="entry name" value="TRACRIPTIONAL REGULATORY PROTEIN-RELATED-RELATED"/>
    <property type="match status" value="1"/>
</dbReference>
<evidence type="ECO:0000313" key="5">
    <source>
        <dbReference type="EMBL" id="MCQ5061748.1"/>
    </source>
</evidence>
<dbReference type="InterPro" id="IPR001387">
    <property type="entry name" value="Cro/C1-type_HTH"/>
</dbReference>
<evidence type="ECO:0000313" key="8">
    <source>
        <dbReference type="Proteomes" id="UP000593842"/>
    </source>
</evidence>
<dbReference type="EMBL" id="AP024085">
    <property type="protein sequence ID" value="BCL58835.1"/>
    <property type="molecule type" value="Genomic_DNA"/>
</dbReference>
<accession>A0A2T3FYA7</accession>
<evidence type="ECO:0000313" key="7">
    <source>
        <dbReference type="Proteomes" id="UP000240974"/>
    </source>
</evidence>
<evidence type="ECO:0000313" key="6">
    <source>
        <dbReference type="EMBL" id="PST40257.1"/>
    </source>
</evidence>
<feature type="domain" description="HTH cro/C1-type" evidence="2">
    <location>
        <begin position="12"/>
        <end position="66"/>
    </location>
</feature>
<dbReference type="SMART" id="SM00530">
    <property type="entry name" value="HTH_XRE"/>
    <property type="match status" value="1"/>
</dbReference>
<keyword evidence="1" id="KW-0238">DNA-binding</keyword>
<dbReference type="GeneID" id="70580989"/>
<dbReference type="RefSeq" id="WP_022002683.1">
    <property type="nucleotide sequence ID" value="NZ_AP024085.1"/>
</dbReference>
<evidence type="ECO:0000259" key="2">
    <source>
        <dbReference type="PROSITE" id="PS50943"/>
    </source>
</evidence>
<organism evidence="6 7">
    <name type="scientific">Faecalibacillus intestinalis</name>
    <dbReference type="NCBI Taxonomy" id="1982626"/>
    <lineage>
        <taxon>Bacteria</taxon>
        <taxon>Bacillati</taxon>
        <taxon>Bacillota</taxon>
        <taxon>Erysipelotrichia</taxon>
        <taxon>Erysipelotrichales</taxon>
        <taxon>Coprobacillaceae</taxon>
        <taxon>Faecalibacillus</taxon>
    </lineage>
</organism>
<sequence length="77" mass="9389">MTKKKKYIYINLKNTREDKDLKQKDIAKLIHVSPRTYSHYENNEREMSLDTWKLLSKLLEKSIDYLSIIEEKKKDKE</sequence>
<dbReference type="KEGG" id="fit:Fi14EGH31_25470"/>
<dbReference type="Gene3D" id="1.10.260.40">
    <property type="entry name" value="lambda repressor-like DNA-binding domains"/>
    <property type="match status" value="1"/>
</dbReference>
<dbReference type="PROSITE" id="PS50943">
    <property type="entry name" value="HTH_CROC1"/>
    <property type="match status" value="1"/>
</dbReference>
<reference evidence="6 7" key="1">
    <citation type="journal article" date="2019" name="Int. J. Syst. Evol. Microbiol.">
        <title>Faecalibacillus intestinalis gen. nov., sp. nov. and Faecalibacillus faecis sp. nov., isolated from human faeces.</title>
        <authorList>
            <person name="Seo B."/>
            <person name="Jeon K."/>
            <person name="Baek I."/>
            <person name="Lee Y.M."/>
            <person name="Baek K."/>
            <person name="Ko G."/>
        </authorList>
    </citation>
    <scope>NUCLEOTIDE SEQUENCE [LARGE SCALE GENOMIC DNA]</scope>
    <source>
        <strain evidence="6 7">SNUG30099</strain>
    </source>
</reference>
<keyword evidence="7" id="KW-1185">Reference proteome</keyword>
<dbReference type="Proteomes" id="UP001197827">
    <property type="component" value="Unassembled WGS sequence"/>
</dbReference>
<proteinExistence type="predicted"/>
<dbReference type="Pfam" id="PF01381">
    <property type="entry name" value="HTH_3"/>
    <property type="match status" value="1"/>
</dbReference>
<dbReference type="Proteomes" id="UP001204814">
    <property type="component" value="Unassembled WGS sequence"/>
</dbReference>
<evidence type="ECO:0000313" key="4">
    <source>
        <dbReference type="EMBL" id="MCB8560803.1"/>
    </source>
</evidence>
<dbReference type="PANTHER" id="PTHR46558:SF11">
    <property type="entry name" value="HTH-TYPE TRANSCRIPTIONAL REGULATOR XRE"/>
    <property type="match status" value="1"/>
</dbReference>
<protein>
    <submittedName>
        <fullName evidence="4">Helix-turn-helix domain-containing protein</fullName>
    </submittedName>
    <submittedName>
        <fullName evidence="6">XRE family transcriptional regulator</fullName>
    </submittedName>
</protein>
<dbReference type="Proteomes" id="UP000240974">
    <property type="component" value="Unassembled WGS sequence"/>
</dbReference>
<dbReference type="AlphaFoldDB" id="A0A2T3FYA7"/>
<reference evidence="8" key="3">
    <citation type="submission" date="2020-09" db="EMBL/GenBank/DDBJ databases">
        <title>Complete genome sequencing of Faecalibacillus intestinalis strain 14EGH31.</title>
        <authorList>
            <person name="Sakamoto M."/>
            <person name="Murakami T."/>
            <person name="Mori H."/>
        </authorList>
    </citation>
    <scope>NUCLEOTIDE SEQUENCE [LARGE SCALE GENOMIC DNA]</scope>
    <source>
        <strain evidence="8">14EGH31</strain>
    </source>
</reference>
<dbReference type="CDD" id="cd00093">
    <property type="entry name" value="HTH_XRE"/>
    <property type="match status" value="1"/>
</dbReference>
<name>A0A2T3FYA7_9FIRM</name>
<gene>
    <name evidence="6" type="ORF">C7U54_08875</name>
    <name evidence="3" type="ORF">Fi14EGH31_25470</name>
    <name evidence="4" type="ORF">LJD74_02120</name>
    <name evidence="5" type="ORF">NE542_07915</name>
</gene>
<evidence type="ECO:0000313" key="3">
    <source>
        <dbReference type="EMBL" id="BCL58835.1"/>
    </source>
</evidence>
<dbReference type="Proteomes" id="UP000593842">
    <property type="component" value="Chromosome"/>
</dbReference>
<dbReference type="SUPFAM" id="SSF47413">
    <property type="entry name" value="lambda repressor-like DNA-binding domains"/>
    <property type="match status" value="1"/>
</dbReference>
<reference evidence="4" key="4">
    <citation type="submission" date="2021-10" db="EMBL/GenBank/DDBJ databases">
        <title>Collection of gut derived symbiotic bacterial strains cultured from healthy donors.</title>
        <authorList>
            <person name="Lin H."/>
            <person name="Littmann E."/>
            <person name="Kohout C."/>
            <person name="Pamer E.G."/>
        </authorList>
    </citation>
    <scope>NUCLEOTIDE SEQUENCE</scope>
    <source>
        <strain evidence="4">DFI.5.2</strain>
    </source>
</reference>
<evidence type="ECO:0000256" key="1">
    <source>
        <dbReference type="ARBA" id="ARBA00023125"/>
    </source>
</evidence>
<reference evidence="5" key="5">
    <citation type="submission" date="2022-06" db="EMBL/GenBank/DDBJ databases">
        <title>Isolation of gut microbiota from human fecal samples.</title>
        <authorList>
            <person name="Pamer E.G."/>
            <person name="Barat B."/>
            <person name="Waligurski E."/>
            <person name="Medina S."/>
            <person name="Paddock L."/>
            <person name="Mostad J."/>
        </authorList>
    </citation>
    <scope>NUCLEOTIDE SEQUENCE</scope>
    <source>
        <strain evidence="5">DFI.6.24</strain>
    </source>
</reference>
<dbReference type="EMBL" id="PYLQ01000012">
    <property type="protein sequence ID" value="PST40257.1"/>
    <property type="molecule type" value="Genomic_DNA"/>
</dbReference>
<dbReference type="EMBL" id="JAJDKQ010000002">
    <property type="protein sequence ID" value="MCB8560803.1"/>
    <property type="molecule type" value="Genomic_DNA"/>
</dbReference>